<dbReference type="Proteomes" id="UP000075714">
    <property type="component" value="Unassembled WGS sequence"/>
</dbReference>
<reference evidence="3" key="1">
    <citation type="journal article" date="2016" name="Nat. Commun.">
        <title>The Gonium pectorale genome demonstrates co-option of cell cycle regulation during the evolution of multicellularity.</title>
        <authorList>
            <person name="Hanschen E.R."/>
            <person name="Marriage T.N."/>
            <person name="Ferris P.J."/>
            <person name="Hamaji T."/>
            <person name="Toyoda A."/>
            <person name="Fujiyama A."/>
            <person name="Neme R."/>
            <person name="Noguchi H."/>
            <person name="Minakuchi Y."/>
            <person name="Suzuki M."/>
            <person name="Kawai-Toyooka H."/>
            <person name="Smith D.R."/>
            <person name="Sparks H."/>
            <person name="Anderson J."/>
            <person name="Bakaric R."/>
            <person name="Luria V."/>
            <person name="Karger A."/>
            <person name="Kirschner M.W."/>
            <person name="Durand P.M."/>
            <person name="Michod R.E."/>
            <person name="Nozaki H."/>
            <person name="Olson B.J."/>
        </authorList>
    </citation>
    <scope>NUCLEOTIDE SEQUENCE [LARGE SCALE GENOMIC DNA]</scope>
    <source>
        <strain evidence="3">NIES-2863</strain>
    </source>
</reference>
<feature type="compositionally biased region" description="Low complexity" evidence="1">
    <location>
        <begin position="191"/>
        <end position="217"/>
    </location>
</feature>
<dbReference type="Gene3D" id="1.20.5.190">
    <property type="match status" value="1"/>
</dbReference>
<evidence type="ECO:0000313" key="2">
    <source>
        <dbReference type="EMBL" id="KXZ46393.1"/>
    </source>
</evidence>
<proteinExistence type="predicted"/>
<dbReference type="OrthoDB" id="542278at2759"/>
<feature type="region of interest" description="Disordered" evidence="1">
    <location>
        <begin position="321"/>
        <end position="341"/>
    </location>
</feature>
<dbReference type="InterPro" id="IPR000048">
    <property type="entry name" value="IQ_motif_EF-hand-BS"/>
</dbReference>
<dbReference type="AlphaFoldDB" id="A0A150G9F2"/>
<evidence type="ECO:0000256" key="1">
    <source>
        <dbReference type="SAM" id="MobiDB-lite"/>
    </source>
</evidence>
<protein>
    <submittedName>
        <fullName evidence="2">Uncharacterized protein</fullName>
    </submittedName>
</protein>
<sequence length="465" mass="50065">MSKRREAAARRIQDAAGKIQAVAKGWYVRKKVQEQRDRQDMEQRFHGLMDRHREKMRILEEEKRELLKLPGGELEDWERRRFLAAVRVQAAWRGLVARRRLARSPERAKREQAARRIQAAFKKVMRSRSAGGAFAGVLSAAGSLALQPGGRGAGTGPSPSRQSYALRQSGASVLLGSPRLPDSPSGGGGALSPPAARSPLSALSPQQQAQQAQAGRSGVAGAGLGPGGEIARSAATMGTKRYKELQAQVEGKLGAYVALAKARGSARRPDGRAIDARLAALLGEHRRTAPERLAAARTRQQNLVAVDGLCAQLEQVRPLADLPPDAAPQDFPRPPRGSERAERAATAHALALAEARVGTRWWAHLRGLNTTAVQDALLAEDEERWDAMDAVWRRRWQEAEEEENRRPELLDQLKPRTGAGAAAVAAARQAVAMRSKEDEYAARAAAAALAVPVAPMAGAAAARVG</sequence>
<gene>
    <name evidence="2" type="ORF">GPECTOR_44g69</name>
</gene>
<accession>A0A150G9F2</accession>
<dbReference type="EMBL" id="LSYV01000045">
    <property type="protein sequence ID" value="KXZ46393.1"/>
    <property type="molecule type" value="Genomic_DNA"/>
</dbReference>
<name>A0A150G9F2_GONPE</name>
<evidence type="ECO:0000313" key="3">
    <source>
        <dbReference type="Proteomes" id="UP000075714"/>
    </source>
</evidence>
<organism evidence="2 3">
    <name type="scientific">Gonium pectorale</name>
    <name type="common">Green alga</name>
    <dbReference type="NCBI Taxonomy" id="33097"/>
    <lineage>
        <taxon>Eukaryota</taxon>
        <taxon>Viridiplantae</taxon>
        <taxon>Chlorophyta</taxon>
        <taxon>core chlorophytes</taxon>
        <taxon>Chlorophyceae</taxon>
        <taxon>CS clade</taxon>
        <taxon>Chlamydomonadales</taxon>
        <taxon>Volvocaceae</taxon>
        <taxon>Gonium</taxon>
    </lineage>
</organism>
<comment type="caution">
    <text evidence="2">The sequence shown here is derived from an EMBL/GenBank/DDBJ whole genome shotgun (WGS) entry which is preliminary data.</text>
</comment>
<dbReference type="SMART" id="SM00015">
    <property type="entry name" value="IQ"/>
    <property type="match status" value="2"/>
</dbReference>
<keyword evidence="3" id="KW-1185">Reference proteome</keyword>
<feature type="region of interest" description="Disordered" evidence="1">
    <location>
        <begin position="174"/>
        <end position="225"/>
    </location>
</feature>
<dbReference type="PROSITE" id="PS50096">
    <property type="entry name" value="IQ"/>
    <property type="match status" value="2"/>
</dbReference>